<organism evidence="2 3">
    <name type="scientific">Nocardia amamiensis</name>
    <dbReference type="NCBI Taxonomy" id="404578"/>
    <lineage>
        <taxon>Bacteria</taxon>
        <taxon>Bacillati</taxon>
        <taxon>Actinomycetota</taxon>
        <taxon>Actinomycetes</taxon>
        <taxon>Mycobacteriales</taxon>
        <taxon>Nocardiaceae</taxon>
        <taxon>Nocardia</taxon>
    </lineage>
</organism>
<feature type="transmembrane region" description="Helical" evidence="1">
    <location>
        <begin position="55"/>
        <end position="74"/>
    </location>
</feature>
<feature type="transmembrane region" description="Helical" evidence="1">
    <location>
        <begin position="86"/>
        <end position="105"/>
    </location>
</feature>
<protein>
    <submittedName>
        <fullName evidence="2">Uncharacterized protein</fullName>
    </submittedName>
</protein>
<accession>A0ABS0CXM0</accession>
<reference evidence="2 3" key="1">
    <citation type="submission" date="2020-10" db="EMBL/GenBank/DDBJ databases">
        <title>Identification of Nocardia species via Next-generation sequencing and recognition of intraspecies genetic diversity.</title>
        <authorList>
            <person name="Li P."/>
            <person name="Li P."/>
            <person name="Lu B."/>
        </authorList>
    </citation>
    <scope>NUCLEOTIDE SEQUENCE [LARGE SCALE GENOMIC DNA]</scope>
    <source>
        <strain evidence="2 3">BJ06-0157</strain>
    </source>
</reference>
<dbReference type="RefSeq" id="WP_195132135.1">
    <property type="nucleotide sequence ID" value="NZ_JADLQX010000021.1"/>
</dbReference>
<gene>
    <name evidence="2" type="ORF">IU459_25730</name>
</gene>
<comment type="caution">
    <text evidence="2">The sequence shown here is derived from an EMBL/GenBank/DDBJ whole genome shotgun (WGS) entry which is preliminary data.</text>
</comment>
<proteinExistence type="predicted"/>
<dbReference type="Proteomes" id="UP000702209">
    <property type="component" value="Unassembled WGS sequence"/>
</dbReference>
<evidence type="ECO:0000313" key="2">
    <source>
        <dbReference type="EMBL" id="MBF6300920.1"/>
    </source>
</evidence>
<keyword evidence="3" id="KW-1185">Reference proteome</keyword>
<keyword evidence="1" id="KW-1133">Transmembrane helix</keyword>
<keyword evidence="1" id="KW-0812">Transmembrane</keyword>
<sequence length="206" mass="21437">MAGSIVTLILLFQPWLTAAGADGKASANAFGRITATTSYLNVWSSSQAPAARISGVPAILSAAAIVVTVCVVAANVRYRTEVLSRIATVSTVTVAALVLLTVLYVNSKAPELRATLARTSDLGGQAGMVMSWAFGNGSIVLPGIRQVAYDTAGLTRWAMVAGGTSLASAVTAIAQWAHDHPPTSIRLPWRVAIHRSGASEQPARQR</sequence>
<evidence type="ECO:0000256" key="1">
    <source>
        <dbReference type="SAM" id="Phobius"/>
    </source>
</evidence>
<keyword evidence="1" id="KW-0472">Membrane</keyword>
<dbReference type="EMBL" id="JADLQX010000021">
    <property type="protein sequence ID" value="MBF6300920.1"/>
    <property type="molecule type" value="Genomic_DNA"/>
</dbReference>
<name>A0ABS0CXM0_9NOCA</name>
<evidence type="ECO:0000313" key="3">
    <source>
        <dbReference type="Proteomes" id="UP000702209"/>
    </source>
</evidence>